<reference evidence="3 4" key="1">
    <citation type="submission" date="2016-02" db="EMBL/GenBank/DDBJ databases">
        <title>Genome analysis of coral dinoflagellate symbionts highlights evolutionary adaptations to a symbiotic lifestyle.</title>
        <authorList>
            <person name="Aranda M."/>
            <person name="Li Y."/>
            <person name="Liew Y.J."/>
            <person name="Baumgarten S."/>
            <person name="Simakov O."/>
            <person name="Wilson M."/>
            <person name="Piel J."/>
            <person name="Ashoor H."/>
            <person name="Bougouffa S."/>
            <person name="Bajic V.B."/>
            <person name="Ryu T."/>
            <person name="Ravasi T."/>
            <person name="Bayer T."/>
            <person name="Micklem G."/>
            <person name="Kim H."/>
            <person name="Bhak J."/>
            <person name="Lajeunesse T.C."/>
            <person name="Voolstra C.R."/>
        </authorList>
    </citation>
    <scope>NUCLEOTIDE SEQUENCE [LARGE SCALE GENOMIC DNA]</scope>
    <source>
        <strain evidence="3 4">CCMP2467</strain>
    </source>
</reference>
<dbReference type="SUPFAM" id="SSF52540">
    <property type="entry name" value="P-loop containing nucleoside triphosphate hydrolases"/>
    <property type="match status" value="1"/>
</dbReference>
<accession>A0A1Q9C1V7</accession>
<organism evidence="3 4">
    <name type="scientific">Symbiodinium microadriaticum</name>
    <name type="common">Dinoflagellate</name>
    <name type="synonym">Zooxanthella microadriatica</name>
    <dbReference type="NCBI Taxonomy" id="2951"/>
    <lineage>
        <taxon>Eukaryota</taxon>
        <taxon>Sar</taxon>
        <taxon>Alveolata</taxon>
        <taxon>Dinophyceae</taxon>
        <taxon>Suessiales</taxon>
        <taxon>Symbiodiniaceae</taxon>
        <taxon>Symbiodinium</taxon>
    </lineage>
</organism>
<dbReference type="InterPro" id="IPR006073">
    <property type="entry name" value="GTP-bd"/>
</dbReference>
<proteinExistence type="predicted"/>
<dbReference type="InterPro" id="IPR027417">
    <property type="entry name" value="P-loop_NTPase"/>
</dbReference>
<dbReference type="AlphaFoldDB" id="A0A1Q9C1V7"/>
<dbReference type="GO" id="GO:0005525">
    <property type="term" value="F:GTP binding"/>
    <property type="evidence" value="ECO:0007669"/>
    <property type="project" value="InterPro"/>
</dbReference>
<feature type="domain" description="G" evidence="2">
    <location>
        <begin position="7"/>
        <end position="101"/>
    </location>
</feature>
<evidence type="ECO:0000256" key="1">
    <source>
        <dbReference type="SAM" id="MobiDB-lite"/>
    </source>
</evidence>
<evidence type="ECO:0000313" key="3">
    <source>
        <dbReference type="EMBL" id="OLP76899.1"/>
    </source>
</evidence>
<dbReference type="Gene3D" id="3.40.50.300">
    <property type="entry name" value="P-loop containing nucleotide triphosphate hydrolases"/>
    <property type="match status" value="1"/>
</dbReference>
<feature type="region of interest" description="Disordered" evidence="1">
    <location>
        <begin position="507"/>
        <end position="526"/>
    </location>
</feature>
<keyword evidence="4" id="KW-1185">Reference proteome</keyword>
<comment type="caution">
    <text evidence="3">The sequence shown here is derived from an EMBL/GenBank/DDBJ whole genome shotgun (WGS) entry which is preliminary data.</text>
</comment>
<dbReference type="Pfam" id="PF01926">
    <property type="entry name" value="MMR_HSR1"/>
    <property type="match status" value="1"/>
</dbReference>
<dbReference type="CDD" id="cd00882">
    <property type="entry name" value="Ras_like_GTPase"/>
    <property type="match status" value="1"/>
</dbReference>
<dbReference type="EMBL" id="LSRX01001891">
    <property type="protein sequence ID" value="OLP76899.1"/>
    <property type="molecule type" value="Genomic_DNA"/>
</dbReference>
<gene>
    <name evidence="3" type="ORF">AK812_SmicGene43105</name>
</gene>
<evidence type="ECO:0000313" key="4">
    <source>
        <dbReference type="Proteomes" id="UP000186817"/>
    </source>
</evidence>
<name>A0A1Q9C1V7_SYMMI</name>
<evidence type="ECO:0000259" key="2">
    <source>
        <dbReference type="Pfam" id="PF01926"/>
    </source>
</evidence>
<sequence length="623" mass="70003">MEGKEVVAFIGSPGGGKSTLLSSLSGQHFDSGVGFVVGLTKELQVRTAPHLPMFEFVDTPGLADGRAAQAINQLLNQVAQQDYRVKVFFVMTLEAGRMKAEDLYTIKQVQIHTGQIVPRVAKVVQLQLGVASKAVPFTTTFIEYVPFSPDADGAENATVPCADLLQRLAAFPGIFVQSALPIDVRDWEQRLEDLKEQLERETEHKIKAAVLHIDVARASDLHYTPGQQVRVKQVDIKQGQILVDLGSGLAWVNARDVSITQEELEYNEKIRDYVKPIDVRDWEQRLEDLKEQLERETEHKIKAAVLHIDVARASDLHYTPGQQVRVKQVDIKQGQILVDLGSGLAWVNARDVSITQEELEYNEKIRDYVKPIDVRDWEQRLEDLKEQLERETEHKIKAAVLHIDVARASDLHYTPGQQVRVKQVDIKQGQILVDLGSGLAWVNARDVSITQVTPVSDQKRQADFCWPPWGMLPPADKAWHHRLGWGAQAWPMQLQAWAHLPRHRSQSMRSRLTHRDQATSLASGNDCHQSRVIKHSGQPVQARLQAHIVLSWLRPRGSPKAHFTLSFFGVVADAVATETCLSRVSAILAPLYTKVITLTIQQSQEVVLWTSRLDASYVLNTPN</sequence>
<dbReference type="Proteomes" id="UP000186817">
    <property type="component" value="Unassembled WGS sequence"/>
</dbReference>
<dbReference type="OrthoDB" id="443724at2759"/>
<protein>
    <recommendedName>
        <fullName evidence="2">G domain-containing protein</fullName>
    </recommendedName>
</protein>
<dbReference type="PRINTS" id="PR00326">
    <property type="entry name" value="GTP1OBG"/>
</dbReference>